<dbReference type="EMBL" id="CASHTH010003170">
    <property type="protein sequence ID" value="CAI8041212.1"/>
    <property type="molecule type" value="Genomic_DNA"/>
</dbReference>
<dbReference type="Pfam" id="PF10660">
    <property type="entry name" value="MitoNEET_N"/>
    <property type="match status" value="1"/>
</dbReference>
<proteinExistence type="predicted"/>
<evidence type="ECO:0000313" key="4">
    <source>
        <dbReference type="Proteomes" id="UP001174909"/>
    </source>
</evidence>
<keyword evidence="1" id="KW-0812">Transmembrane</keyword>
<dbReference type="InterPro" id="IPR019610">
    <property type="entry name" value="FeS-contain_mitoNEET_N"/>
</dbReference>
<keyword evidence="1" id="KW-0472">Membrane</keyword>
<evidence type="ECO:0000256" key="1">
    <source>
        <dbReference type="SAM" id="Phobius"/>
    </source>
</evidence>
<dbReference type="Proteomes" id="UP001174909">
    <property type="component" value="Unassembled WGS sequence"/>
</dbReference>
<feature type="domain" description="Iron sulphur" evidence="2">
    <location>
        <begin position="4"/>
        <end position="54"/>
    </location>
</feature>
<evidence type="ECO:0000259" key="2">
    <source>
        <dbReference type="Pfam" id="PF10660"/>
    </source>
</evidence>
<dbReference type="AlphaFoldDB" id="A0AA35T5J0"/>
<accession>A0AA35T5J0</accession>
<keyword evidence="4" id="KW-1185">Reference proteome</keyword>
<name>A0AA35T5J0_GEOBA</name>
<organism evidence="3 4">
    <name type="scientific">Geodia barretti</name>
    <name type="common">Barrett's horny sponge</name>
    <dbReference type="NCBI Taxonomy" id="519541"/>
    <lineage>
        <taxon>Eukaryota</taxon>
        <taxon>Metazoa</taxon>
        <taxon>Porifera</taxon>
        <taxon>Demospongiae</taxon>
        <taxon>Heteroscleromorpha</taxon>
        <taxon>Tetractinellida</taxon>
        <taxon>Astrophorina</taxon>
        <taxon>Geodiidae</taxon>
        <taxon>Geodia</taxon>
    </lineage>
</organism>
<dbReference type="GO" id="GO:0051537">
    <property type="term" value="F:2 iron, 2 sulfur cluster binding"/>
    <property type="evidence" value="ECO:0007669"/>
    <property type="project" value="InterPro"/>
</dbReference>
<reference evidence="3" key="1">
    <citation type="submission" date="2023-03" db="EMBL/GenBank/DDBJ databases">
        <authorList>
            <person name="Steffen K."/>
            <person name="Cardenas P."/>
        </authorList>
    </citation>
    <scope>NUCLEOTIDE SEQUENCE</scope>
</reference>
<gene>
    <name evidence="3" type="ORF">GBAR_LOCUS22920</name>
</gene>
<keyword evidence="1" id="KW-1133">Transmembrane helix</keyword>
<comment type="caution">
    <text evidence="3">The sequence shown here is derived from an EMBL/GenBank/DDBJ whole genome shotgun (WGS) entry which is preliminary data.</text>
</comment>
<protein>
    <submittedName>
        <fullName evidence="3">CDGSH iron-sulfur domain-containing protein 2A</fullName>
    </submittedName>
</protein>
<sequence length="112" mass="13093">MFVLQVQVPGYLKSLPIPSSTAGFAELTRDQWLQLVPFILFLFVILYLLLSPFLGVLTQRKERRPKVNRRQRLSELKVIDNFDMEDLDKRMKGEGREGVLLSLLEIKHFPHL</sequence>
<feature type="transmembrane region" description="Helical" evidence="1">
    <location>
        <begin position="35"/>
        <end position="57"/>
    </location>
</feature>
<evidence type="ECO:0000313" key="3">
    <source>
        <dbReference type="EMBL" id="CAI8041212.1"/>
    </source>
</evidence>